<gene>
    <name evidence="1" type="ORF">BARVI_12185</name>
</gene>
<dbReference type="GeneID" id="90530401"/>
<dbReference type="AlphaFoldDB" id="W0EWP7"/>
<dbReference type="EMBL" id="CP007034">
    <property type="protein sequence ID" value="AHF13993.1"/>
    <property type="molecule type" value="Genomic_DNA"/>
</dbReference>
<name>W0EWP7_9BACT</name>
<dbReference type="OrthoDB" id="9946236at2"/>
<proteinExistence type="predicted"/>
<dbReference type="HOGENOM" id="CLU_3004865_0_0_10"/>
<dbReference type="Proteomes" id="UP000018901">
    <property type="component" value="Chromosome"/>
</dbReference>
<evidence type="ECO:0000313" key="1">
    <source>
        <dbReference type="EMBL" id="AHF13993.1"/>
    </source>
</evidence>
<sequence>MSKKKQVTIEDMEKAMAIELLPAKELKKQAEVPVDFSALMQKALKYDIKKKKKGKK</sequence>
<accession>W0EWP7</accession>
<protein>
    <submittedName>
        <fullName evidence="1">Uncharacterized protein</fullName>
    </submittedName>
</protein>
<keyword evidence="2" id="KW-1185">Reference proteome</keyword>
<organism evidence="1 2">
    <name type="scientific">Barnesiella viscericola DSM 18177</name>
    <dbReference type="NCBI Taxonomy" id="880074"/>
    <lineage>
        <taxon>Bacteria</taxon>
        <taxon>Pseudomonadati</taxon>
        <taxon>Bacteroidota</taxon>
        <taxon>Bacteroidia</taxon>
        <taxon>Bacteroidales</taxon>
        <taxon>Barnesiellaceae</taxon>
        <taxon>Barnesiella</taxon>
    </lineage>
</organism>
<evidence type="ECO:0000313" key="2">
    <source>
        <dbReference type="Proteomes" id="UP000018901"/>
    </source>
</evidence>
<reference evidence="1 2" key="1">
    <citation type="submission" date="2013-12" db="EMBL/GenBank/DDBJ databases">
        <authorList>
            <consortium name="DOE Joint Genome Institute"/>
            <person name="Eisen J."/>
            <person name="Huntemann M."/>
            <person name="Han J."/>
            <person name="Chen A."/>
            <person name="Kyrpides N."/>
            <person name="Mavromatis K."/>
            <person name="Markowitz V."/>
            <person name="Palaniappan K."/>
            <person name="Ivanova N."/>
            <person name="Schaumberg A."/>
            <person name="Pati A."/>
            <person name="Liolios K."/>
            <person name="Nordberg H.P."/>
            <person name="Cantor M.N."/>
            <person name="Hua S.X."/>
            <person name="Woyke T."/>
        </authorList>
    </citation>
    <scope>NUCLEOTIDE SEQUENCE [LARGE SCALE GENOMIC DNA]</scope>
    <source>
        <strain evidence="2">DSM 18177</strain>
    </source>
</reference>
<dbReference type="KEGG" id="bvs:BARVI_12185"/>
<dbReference type="RefSeq" id="WP_157232598.1">
    <property type="nucleotide sequence ID" value="NZ_CP007034.1"/>
</dbReference>